<dbReference type="Proteomes" id="UP001642464">
    <property type="component" value="Unassembled WGS sequence"/>
</dbReference>
<feature type="region of interest" description="Disordered" evidence="4">
    <location>
        <begin position="4515"/>
        <end position="4541"/>
    </location>
</feature>
<evidence type="ECO:0000313" key="6">
    <source>
        <dbReference type="EMBL" id="CAK8996465.1"/>
    </source>
</evidence>
<dbReference type="PROSITE" id="PS00012">
    <property type="entry name" value="PHOSPHOPANTETHEINE"/>
    <property type="match status" value="1"/>
</dbReference>
<evidence type="ECO:0000256" key="2">
    <source>
        <dbReference type="ARBA" id="ARBA00022553"/>
    </source>
</evidence>
<evidence type="ECO:0000259" key="5">
    <source>
        <dbReference type="PROSITE" id="PS50075"/>
    </source>
</evidence>
<feature type="domain" description="Carrier" evidence="5">
    <location>
        <begin position="4435"/>
        <end position="4516"/>
    </location>
</feature>
<dbReference type="EMBL" id="CAXAMM010002525">
    <property type="protein sequence ID" value="CAK8996465.1"/>
    <property type="molecule type" value="Genomic_DNA"/>
</dbReference>
<protein>
    <submittedName>
        <fullName evidence="6">Bacitracin synthase 1 (BA1)</fullName>
    </submittedName>
</protein>
<feature type="region of interest" description="Disordered" evidence="4">
    <location>
        <begin position="3672"/>
        <end position="3700"/>
    </location>
</feature>
<feature type="compositionally biased region" description="Acidic residues" evidence="4">
    <location>
        <begin position="3166"/>
        <end position="3196"/>
    </location>
</feature>
<dbReference type="PANTHER" id="PTHR45527">
    <property type="entry name" value="NONRIBOSOMAL PEPTIDE SYNTHETASE"/>
    <property type="match status" value="1"/>
</dbReference>
<sequence length="4963" mass="545795">MAKSSVTPAEDGPGWVKKMRRVVISGGPLRGARYGDIPESEVARWSKSYKGDARFGQYCKQFMASKLIEGVQVWVFAHALQGLLEDAEGQVRERSSSPCVRWICSPRHTEKLSETSTTPDIPSTVKGNLTGTACDSRLLSLPSNRWVSTANAWGNMGRCGEVVMEQTWEDVGWSGDMELDLPLGHVAIEEERNGEKLAPWLPWLRVAPRGVTSYELLLAKMTSLAKSLRELHAKGAGPVAFWLRRGAEAIALALAAMEADLGAIRAIPPMAAAGHGYLPCDETLPPMRVLQMLTIAGAGLLVSTAEKCALLEENWGLCRNDVGIVNRAEPGIASKFSARTKRRKTVRLNSVRRKEQKLHDEGWSGLMLPLETLASGFKAAMGWEALTVPEHLQLPERGALERRSGDDDVTLQLAYVIFTSGSTGRPKGVAVSHRSIVHLIAARNPQCGNRTGPCGPRDQEWVNTSYEINEADVLLFVTSMGFDLSCYDIFGTLAAGARLLVSSSTSTRLALLEETTFWDSAPAVLEPAVSSRCPLRTIFLSGDWVPLRLVATLRRCFPAARVVALGGATEATVWSNSFEVAKIHPCWRSVPYGRYWVHTGAAGSALSPGAGTELGSPGSALTPLGLPGALCITGLGVARGYVGDAARTAERFFVTGAGASSREAHRGYWTGDVVRVTVEDPWNELKDEEENLAGSELVLEFLGRADNQVKIHGHRIELDEVHHALTLDGSAVSAAVLVRATGRHGERSLVAFVTPMEVDLESLRGSLEERLPSWMIPDVIVPLAALPLTSSGKVDRHQLESMDLSESLPESQAALAATLEAFRQVLGVDVAPSDDFFEPRGAEKARSFMLGGQSLAALRLRRLLRADGNGVTLRRGKTDRPEIFELRTPARTRLIAQRLRCAARPLEPPSAVGAVGEGSSHLRARALLGHGLKLSVKRWYSIPFAYRLRGERLDVDRLRRALCSVLRRHELLRTLLKEAEGPIRIRVIRQMTEGDEEILSAALQTAICDRIGAQASMGVVLPELLFPCCQRATEECFKRGVHQSIGRGHGVVDPWSNGDGYVTAHLYGSAIRLYVNVHHVAFDGGSLRYFQRDLWAFYEVRSCGAADLALPPLPSLLASSLSRQQRQQRGSESGAQLVVMMERLKGCTFQLQLPRAAPGRGAPQRWTSFAPAEPVRRLAQQEGVTEFTVLLAAYGALLGRCCQQKDLVIGIPVSRRHSYDGTEQMVGCFVNTSLVRVCLTEQHHALSFRSILGVVVSVGGEDHSGPANAETSSHATVKAAIELRALEQPWPYPTRPKRYETRPGQVQKQLLAALQTSHVPFQKLLQELRPEAMMHDPAVPWTIMDLLGTSELQTMFDVHEEVARGVVSQPWSLTHLDVKQDAKFELSLDLVRSRRFDGYKALWELRDGCGEWLAAQWAELLTELHVELKPWTWLAPSERRQLHEGCVGSSVPLPQLAVHQLILQQAKRTPKSCAAGRCLSFEMLVAASARVASKLTDFARRRVGVDLRLLFGSWHRLACRACRKLLADRPVILLDRLAMLGANMRGCPGDLGYRGTCSWPPHGLAAKDSYVEEMAAKAAKKQALLDLLLGLSPAHHPAGLCDYATRFGFTGPLLLPSLLGILLAESAYVPLPGDLPEERLRSMVWDAEVKILVTSAEERPNARSAHVGHREMYVLFTSGVSVSHSAVLSHVLSCCAKFHLTAMDSVLQSIALPFDFAVSQCPAQQPSRRMDIPSRRMRGKRFFFWRADRLYPYLVLGGSLLMPKEMDSKDPGALAILAAQDQADPKLCFGALRRINLGGEAVNQRLLERTASRFDSSRLFVTYGPTEAAVDTTTAEFTAGPGGMDGTGGTRVHRCIGWPDAYRAVHLEGEGGEDDGLVVLGSVGMLKVAGPGLALGYLQVEQAEVFMDAQCGAGKHYKTGDLVRWGKEGLEFLGRRDSQAPKSVRRDGLGVAEAAVLLAAPGGVEPEEPVLVAFVSRSEDEWLAPPSLHALPAPLRPRHVVPITAWPRSPTGKLDRQRLAQEAKELLEGRAETQDFSEKGRCFLDLLGQLLRKDLRAAELQQSFLRLGGDSVLAIRLSAKLREQQIYVTPGRWKGMMGSSSVWHLASEMDAVTSGSAKCLEVAEGDVPLSPMQRRFFDLQLFPHPLDVETVRRCAWRLAERHDMLRASFNGTVQSVRPRSEAPASVQVLDVGDVRLEQLDDFCQYLQGQVRLEGPSEAGSQRLLLVCHHLVVDLVSWQVMVEDLEKCFLLGLLFAGLVYDKMKLLEHERCPAETLKLSPILASFKEYACLKKIPETPEVDRDLAWAAQAASDALDAVLFGVRHLDVPSCDLKPLELLLVALTQAAQSALGCRSFWVDLESHGRDVDEDVACDFGQTVGWFTELTRRQMVSHTSLDLAVREVKHRLRSTAASPACASEQLVLAPEWETLAQHDMRAGLRGATPALTQPEQHLAAAKEFWRLRAPCELGGHASVWRVTPPEFDAWVNQWFAGRSEQIDEIFPCTPLQEGMMSETLMNPSANVEQSCHLIRGSMARWRAAWSRVVSRHAALRASTFFPLLPSPHLALQTEDLQVVFEDEFTEWHQGLLSLLTKSEANGTPWGCLVRDVLTNDAERGFHCGGPLLRFQVFEDGLYLCIRSEHHAISDGWSNPVLLDEAMKIYAGRWTSVLTYRQWEETWDFEELTSGEAQVPWQRIPHSARDYQQLRWELPSLEPSDEGITSAALFHAAWAMALVWGPVDVAEAGRPDAATARDVVFGVVLSGRDAPVCGIEGMVGLLICTLPLRVKIHRETSCIDLAMSIQNSLRELAEHQLLGFTGRESTAVDYSWEDCRPSGRIQRISELFETMLVFENYPSEGGLTQENTTQAECEAGGERGAAGERMELLMDAADGTGRHSTPVMDDLVFQHESMPITGAELPLVAVIVPEGGVAKASKGMQLTLRFDASKHCPFSGYRCSTTLDQHDHLDACKSLAQNLELLLAAQQRWLDTPSGDRPKCCCVELLAALPILRCFEGADGKGRTGSSSKVPLREIEKTDRDDTPSRSRITWLASTRRAMEEMSGMDCTDGGMDIAPLEAAPSAEVSEPGCEENETAQPMGRVFKAKEGEEDAEQEGARLGGSIGLPEHAEGNEEVEAEAMKDDEPAEVAEELEKTAVEEKPKTAEEVEETAERGEDEVADTDVEDTEQDEEVKETGEEADEEDPAASSAGIEQNRALGTSSSVPTSDSPPCTPQRPDSAAPSMAFTPQKIDLGLCMARIWNGGQGGQCSLQKLGGDFCKRHQEKWTVHGRVDGPIPEKKLKEFEKSQKKTSRPTRTDDLGAASGRERCGPKRSKVEGRADFTQPAGSKRPEVLSDAETTAEEDPQKRSHLKRKRVNPKPQKETKSTKTKASESKKARKDAKAKTSKAPKVKHLKCTCGKPFHTEKCQLFRPSFLHSQRSRFSSGRAGRTASTRSSVPSPRKGSTSPLPPPSVRLSRVASEQVSQISREIERLPKDQRRAERNDDALNWRSAWKNQMRMYHPDKKLASANLSDEQMNEIFVEIKRRYDFAARRSEQEVSDHVDRFKPARQFWNLGVPWARALTLGEAKWAMDAPLPLVVPRARSSRFQVKLSDFVPQDVGDVFEAAKNLGQSFSRLAQAEAVTWRRLGQLDGCMVTVVVQSSLLAEALGLSGPLPLRVDRAPAEGVRDRETKKKRRPLGDGKESIQPSADVVKASGRGNCVEGEVQNHSSNPERLTKEYHDVQFTAAVLWYSPYDDLYNPDGCLAENGREIGLTGPGPSPRCDVVPTDGGIDMAHSVWLYGEDENFGALLLSCLQGALCIEDRRLLHELFYQRAAACKAHPALVCYDDEGLGRAKSSDGPWPPTVRNPRRGTRRSGFRRRSGRSVRRVDAKESMGFSLPKVVITALAILETGGIYVPCDERLPWGRVANMVSLAAVKVLVAGRRSRRSYPGCELDDLEGLLPCGAFGSAFGHALLLVIGFLMLGWCSRPQIEGIPDGLNEELLITTAEELFEDQDRQPKGVAVTHRSIVHLVDWVSHGRDRWTVGPEGPKDRKGRDGPKGNSTYQITSEDSLLFVTSIGFDLSCYDMFGSLAAGSTIHMARNHLPEKLLKILTEQKITFWNSAPQVFSALGDLDGGTWRKNPKHTPPRSPEVAVSSKCLPAASDAGSDGSRVARQMPSHASGLDEALKGLRLIFLSGDWIPLALARKILAGARSGAVQPDVKLVALGGATEVTVWSNYFEVEEVDSAWRSIPYGRPIWNHQYYCLSDASDVMTVHLGMTGQLYIGGVGVAEGYVGRPDLTAERFRTNPFRHGRPLGRNDRLYHTGDVVRFMPLKPWGVSRISSGRTLRARLVRDSCIAARRQITVKIRGFRVEVTEVEEVIRQLGAEAAVLALPGVDSDLELVGFLVGTEADLKRVKEGLDELPLSANGKLDREAARSVQPPAAEDTEIVLRVATAFQEILGLDAMPSMDVNFFELGGHSLSAMQLQRVLETGSERGRGSRRLSLREVFQHPTVAGLAKLLAEENHTDSHHSPREKPPLLSGHSRENDGGGLPASFAQERLWLEQHLLPGPSYNVPFAWRVTGVSHLHLAAAIVKLLRRHEILRTVLLGGVSQDGKLELSQEILPLDVEIPLDMLAARNFLCPWFSVERADSSAAAELMREDAVKGQGGCGGGDGFELDRGVMRARLFAVGEEEFLLAGLGWAVPRYFNIHHVAFDAASQVILEKELCMDLLGKQMRYVDYAQWHRRWLEEGEAERCLRYWRKKLVGAPLHRPWPQLVTDSGSSGATVTGREEGHLNVACTCEWCIEGPGTKTWKLRDGADDDLLVGIPEAGRSGDPQLDDIIGFFVRLGRLQMERSEGGDGAGPNPSNALGFVKSTAVYRDPFGTQATLLEAIEHSALPFQAEKGHQGGLQAFFQHTHDVTVASELLEPFDFGTWPALAKFEVSLHTILDDQGGRLRWEFMPEAGVHIVSY</sequence>
<reference evidence="6 7" key="1">
    <citation type="submission" date="2024-02" db="EMBL/GenBank/DDBJ databases">
        <authorList>
            <person name="Chen Y."/>
            <person name="Shah S."/>
            <person name="Dougan E. K."/>
            <person name="Thang M."/>
            <person name="Chan C."/>
        </authorList>
    </citation>
    <scope>NUCLEOTIDE SEQUENCE [LARGE SCALE GENOMIC DNA]</scope>
</reference>
<dbReference type="InterPro" id="IPR009081">
    <property type="entry name" value="PP-bd_ACP"/>
</dbReference>
<dbReference type="PANTHER" id="PTHR45527:SF1">
    <property type="entry name" value="FATTY ACID SYNTHASE"/>
    <property type="match status" value="1"/>
</dbReference>
<feature type="compositionally biased region" description="Basic and acidic residues" evidence="4">
    <location>
        <begin position="3479"/>
        <end position="3493"/>
    </location>
</feature>
<feature type="compositionally biased region" description="Basic and acidic residues" evidence="4">
    <location>
        <begin position="4033"/>
        <end position="4049"/>
    </location>
</feature>
<keyword evidence="2" id="KW-0597">Phosphoprotein</keyword>
<dbReference type="InterPro" id="IPR045851">
    <property type="entry name" value="AMP-bd_C_sf"/>
</dbReference>
<feature type="compositionally biased region" description="Low complexity" evidence="4">
    <location>
        <begin position="3211"/>
        <end position="3221"/>
    </location>
</feature>
<keyword evidence="7" id="KW-1185">Reference proteome</keyword>
<feature type="compositionally biased region" description="Basic and acidic residues" evidence="4">
    <location>
        <begin position="3672"/>
        <end position="3694"/>
    </location>
</feature>
<proteinExistence type="predicted"/>
<organism evidence="6 7">
    <name type="scientific">Durusdinium trenchii</name>
    <dbReference type="NCBI Taxonomy" id="1381693"/>
    <lineage>
        <taxon>Eukaryota</taxon>
        <taxon>Sar</taxon>
        <taxon>Alveolata</taxon>
        <taxon>Dinophyceae</taxon>
        <taxon>Suessiales</taxon>
        <taxon>Symbiodiniaceae</taxon>
        <taxon>Durusdinium</taxon>
    </lineage>
</organism>
<dbReference type="SUPFAM" id="SSF47336">
    <property type="entry name" value="ACP-like"/>
    <property type="match status" value="1"/>
</dbReference>
<feature type="compositionally biased region" description="Basic residues" evidence="4">
    <location>
        <begin position="3858"/>
        <end position="3874"/>
    </location>
</feature>
<feature type="compositionally biased region" description="Basic and acidic residues" evidence="4">
    <location>
        <begin position="4515"/>
        <end position="4539"/>
    </location>
</feature>
<evidence type="ECO:0000256" key="1">
    <source>
        <dbReference type="ARBA" id="ARBA00022450"/>
    </source>
</evidence>
<dbReference type="InterPro" id="IPR020845">
    <property type="entry name" value="AMP-binding_CS"/>
</dbReference>
<feature type="region of interest" description="Disordered" evidence="4">
    <location>
        <begin position="3844"/>
        <end position="3874"/>
    </location>
</feature>
<dbReference type="InterPro" id="IPR020806">
    <property type="entry name" value="PKS_PP-bd"/>
</dbReference>
<dbReference type="Gene3D" id="3.30.300.30">
    <property type="match status" value="3"/>
</dbReference>
<dbReference type="InterPro" id="IPR006162">
    <property type="entry name" value="Ppantetheine_attach_site"/>
</dbReference>
<dbReference type="Pfam" id="PF00501">
    <property type="entry name" value="AMP-binding"/>
    <property type="match status" value="3"/>
</dbReference>
<dbReference type="Pfam" id="PF00668">
    <property type="entry name" value="Condensation"/>
    <property type="match status" value="3"/>
</dbReference>
<dbReference type="SUPFAM" id="SSF56801">
    <property type="entry name" value="Acetyl-CoA synthetase-like"/>
    <property type="match status" value="3"/>
</dbReference>
<dbReference type="InterPro" id="IPR023213">
    <property type="entry name" value="CAT-like_dom_sf"/>
</dbReference>
<accession>A0ABP0I1J7</accession>
<feature type="region of interest" description="Disordered" evidence="4">
    <location>
        <begin position="3429"/>
        <end position="3493"/>
    </location>
</feature>
<dbReference type="Gene3D" id="3.30.559.10">
    <property type="entry name" value="Chloramphenicol acetyltransferase-like domain"/>
    <property type="match status" value="4"/>
</dbReference>
<evidence type="ECO:0000256" key="4">
    <source>
        <dbReference type="SAM" id="MobiDB-lite"/>
    </source>
</evidence>
<dbReference type="InterPro" id="IPR036736">
    <property type="entry name" value="ACP-like_sf"/>
</dbReference>
<feature type="compositionally biased region" description="Basic and acidic residues" evidence="4">
    <location>
        <begin position="3306"/>
        <end position="3331"/>
    </location>
</feature>
<dbReference type="Gene3D" id="3.30.559.30">
    <property type="entry name" value="Nonribosomal peptide synthetase, condensation domain"/>
    <property type="match status" value="4"/>
</dbReference>
<keyword evidence="3" id="KW-0436">Ligase</keyword>
<feature type="region of interest" description="Disordered" evidence="4">
    <location>
        <begin position="3277"/>
        <end position="3403"/>
    </location>
</feature>
<dbReference type="PROSITE" id="PS00455">
    <property type="entry name" value="AMP_BINDING"/>
    <property type="match status" value="1"/>
</dbReference>
<dbReference type="Pfam" id="PF00550">
    <property type="entry name" value="PP-binding"/>
    <property type="match status" value="1"/>
</dbReference>
<feature type="compositionally biased region" description="Basic residues" evidence="4">
    <location>
        <begin position="3359"/>
        <end position="3368"/>
    </location>
</feature>
<gene>
    <name evidence="6" type="ORF">SCF082_LOCUS4802</name>
</gene>
<dbReference type="PROSITE" id="PS50075">
    <property type="entry name" value="CARRIER"/>
    <property type="match status" value="1"/>
</dbReference>
<evidence type="ECO:0000256" key="3">
    <source>
        <dbReference type="ARBA" id="ARBA00022598"/>
    </source>
</evidence>
<dbReference type="Gene3D" id="3.40.50.12780">
    <property type="entry name" value="N-terminal domain of ligase-like"/>
    <property type="match status" value="6"/>
</dbReference>
<dbReference type="InterPro" id="IPR042099">
    <property type="entry name" value="ANL_N_sf"/>
</dbReference>
<feature type="compositionally biased region" description="Basic and acidic residues" evidence="4">
    <location>
        <begin position="3143"/>
        <end position="3165"/>
    </location>
</feature>
<dbReference type="InterPro" id="IPR000873">
    <property type="entry name" value="AMP-dep_synth/lig_dom"/>
</dbReference>
<dbReference type="SUPFAM" id="SSF52777">
    <property type="entry name" value="CoA-dependent acyltransferases"/>
    <property type="match status" value="6"/>
</dbReference>
<evidence type="ECO:0000313" key="7">
    <source>
        <dbReference type="Proteomes" id="UP001642464"/>
    </source>
</evidence>
<feature type="region of interest" description="Disordered" evidence="4">
    <location>
        <begin position="4033"/>
        <end position="4054"/>
    </location>
</feature>
<keyword evidence="1" id="KW-0596">Phosphopantetheine</keyword>
<feature type="compositionally biased region" description="Basic and acidic residues" evidence="4">
    <location>
        <begin position="3371"/>
        <end position="3394"/>
    </location>
</feature>
<dbReference type="InterPro" id="IPR001242">
    <property type="entry name" value="Condensation_dom"/>
</dbReference>
<name>A0ABP0I1J7_9DINO</name>
<feature type="region of interest" description="Disordered" evidence="4">
    <location>
        <begin position="3098"/>
        <end position="3237"/>
    </location>
</feature>
<dbReference type="Gene3D" id="1.10.1200.10">
    <property type="entry name" value="ACP-like"/>
    <property type="match status" value="1"/>
</dbReference>
<comment type="caution">
    <text evidence="6">The sequence shown here is derived from an EMBL/GenBank/DDBJ whole genome shotgun (WGS) entry which is preliminary data.</text>
</comment>
<feature type="compositionally biased region" description="Basic and acidic residues" evidence="4">
    <location>
        <begin position="3277"/>
        <end position="3299"/>
    </location>
</feature>
<dbReference type="SMART" id="SM00823">
    <property type="entry name" value="PKS_PP"/>
    <property type="match status" value="1"/>
</dbReference>